<organism evidence="2 3">
    <name type="scientific">Corynebacterium mustelae</name>
    <dbReference type="NCBI Taxonomy" id="571915"/>
    <lineage>
        <taxon>Bacteria</taxon>
        <taxon>Bacillati</taxon>
        <taxon>Actinomycetota</taxon>
        <taxon>Actinomycetes</taxon>
        <taxon>Mycobacteriales</taxon>
        <taxon>Corynebacteriaceae</taxon>
        <taxon>Corynebacterium</taxon>
    </lineage>
</organism>
<name>A0A0G3H007_9CORY</name>
<evidence type="ECO:0000313" key="2">
    <source>
        <dbReference type="EMBL" id="AKK06739.1"/>
    </source>
</evidence>
<gene>
    <name evidence="2" type="ORF">CMUST_12140</name>
</gene>
<keyword evidence="1" id="KW-0812">Transmembrane</keyword>
<dbReference type="EMBL" id="CP011542">
    <property type="protein sequence ID" value="AKK06739.1"/>
    <property type="molecule type" value="Genomic_DNA"/>
</dbReference>
<evidence type="ECO:0000256" key="1">
    <source>
        <dbReference type="SAM" id="Phobius"/>
    </source>
</evidence>
<keyword evidence="3" id="KW-1185">Reference proteome</keyword>
<reference evidence="3" key="2">
    <citation type="submission" date="2015-05" db="EMBL/GenBank/DDBJ databases">
        <title>Complete genome sequence of Corynebacterium mustelae DSM 45274, isolated from various tissues of a male ferret with lethal sepsis.</title>
        <authorList>
            <person name="Ruckert C."/>
            <person name="Albersmeier A."/>
            <person name="Winkler A."/>
            <person name="Tauch A."/>
        </authorList>
    </citation>
    <scope>NUCLEOTIDE SEQUENCE [LARGE SCALE GENOMIC DNA]</scope>
    <source>
        <strain evidence="3">DSM 45274</strain>
    </source>
</reference>
<keyword evidence="1" id="KW-1133">Transmembrane helix</keyword>
<keyword evidence="1" id="KW-0472">Membrane</keyword>
<dbReference type="RefSeq" id="WP_047262710.1">
    <property type="nucleotide sequence ID" value="NZ_CP011542.1"/>
</dbReference>
<dbReference type="AlphaFoldDB" id="A0A0G3H007"/>
<protein>
    <recommendedName>
        <fullName evidence="4">Bacterial PH domain</fullName>
    </recommendedName>
</protein>
<feature type="transmembrane region" description="Helical" evidence="1">
    <location>
        <begin position="29"/>
        <end position="49"/>
    </location>
</feature>
<feature type="transmembrane region" description="Helical" evidence="1">
    <location>
        <begin position="119"/>
        <end position="139"/>
    </location>
</feature>
<dbReference type="Proteomes" id="UP000035199">
    <property type="component" value="Chromosome"/>
</dbReference>
<dbReference type="KEGG" id="cmv:CMUST_12140"/>
<proteinExistence type="predicted"/>
<evidence type="ECO:0008006" key="4">
    <source>
        <dbReference type="Google" id="ProtNLM"/>
    </source>
</evidence>
<dbReference type="OrthoDB" id="5119624at2"/>
<sequence length="245" mass="27816">MKKLRLPLITAGLLITVEWWLVHVEALSAHIAIVCFICLECGLGLWAYARDPNHIAFRYWRAEWQMLKTITYLLRRHIIIPPDAVPITGAGNWWQIPCAMTAATALEILALELLLDNRLIRILLIVVSGYSVLILWAIFGSKKTHPHYLSETSLVLRHNREIIAEIPLKQITKIQKSRNFNAHNYDITADTLVLGSNEGTNVAVQLNQPTLVVRPHYPWQEPQSALATSIHIWVDSDSADICSMF</sequence>
<evidence type="ECO:0000313" key="3">
    <source>
        <dbReference type="Proteomes" id="UP000035199"/>
    </source>
</evidence>
<feature type="transmembrane region" description="Helical" evidence="1">
    <location>
        <begin position="6"/>
        <end position="22"/>
    </location>
</feature>
<accession>A0A0G3H007</accession>
<reference evidence="2 3" key="1">
    <citation type="journal article" date="2015" name="Genome Announc.">
        <title>Complete Genome Sequence of the Type Strain Corynebacterium mustelae DSM 45274, Isolated from Various Tissues of a Male Ferret with Lethal Sepsis.</title>
        <authorList>
            <person name="Ruckert C."/>
            <person name="Eimer J."/>
            <person name="Winkler A."/>
            <person name="Tauch A."/>
        </authorList>
    </citation>
    <scope>NUCLEOTIDE SEQUENCE [LARGE SCALE GENOMIC DNA]</scope>
    <source>
        <strain evidence="2 3">DSM 45274</strain>
    </source>
</reference>
<dbReference type="PATRIC" id="fig|571915.4.peg.2592"/>
<dbReference type="STRING" id="571915.CMUST_12140"/>